<sequence>MHLSCDAWLLLETYNHLKLTMSCLFAFAWEYQERNILLSGSCEQMCKLRGFSLSCLTKSQSTDFHHGLPGSFASW</sequence>
<accession>A0A8R7TSW3</accession>
<dbReference type="AlphaFoldDB" id="A0A8R7TSW3"/>
<organism evidence="1 2">
    <name type="scientific">Triticum urartu</name>
    <name type="common">Red wild einkorn</name>
    <name type="synonym">Crithodium urartu</name>
    <dbReference type="NCBI Taxonomy" id="4572"/>
    <lineage>
        <taxon>Eukaryota</taxon>
        <taxon>Viridiplantae</taxon>
        <taxon>Streptophyta</taxon>
        <taxon>Embryophyta</taxon>
        <taxon>Tracheophyta</taxon>
        <taxon>Spermatophyta</taxon>
        <taxon>Magnoliopsida</taxon>
        <taxon>Liliopsida</taxon>
        <taxon>Poales</taxon>
        <taxon>Poaceae</taxon>
        <taxon>BOP clade</taxon>
        <taxon>Pooideae</taxon>
        <taxon>Triticodae</taxon>
        <taxon>Triticeae</taxon>
        <taxon>Triticinae</taxon>
        <taxon>Triticum</taxon>
    </lineage>
</organism>
<dbReference type="Gramene" id="TuG1812G0300001598.01.T01">
    <property type="protein sequence ID" value="TuG1812G0300001598.01.T01.cds385185"/>
    <property type="gene ID" value="TuG1812G0300001598.01"/>
</dbReference>
<dbReference type="EnsemblPlants" id="TuG1812G0300001598.01.T04">
    <property type="protein sequence ID" value="TuG1812G0300001598.01.T04.cds385180"/>
    <property type="gene ID" value="TuG1812G0300001598.01"/>
</dbReference>
<keyword evidence="2" id="KW-1185">Reference proteome</keyword>
<reference evidence="1" key="2">
    <citation type="submission" date="2018-03" db="EMBL/GenBank/DDBJ databases">
        <title>The Triticum urartu genome reveals the dynamic nature of wheat genome evolution.</title>
        <authorList>
            <person name="Ling H."/>
            <person name="Ma B."/>
            <person name="Shi X."/>
            <person name="Liu H."/>
            <person name="Dong L."/>
            <person name="Sun H."/>
            <person name="Cao Y."/>
            <person name="Gao Q."/>
            <person name="Zheng S."/>
            <person name="Li Y."/>
            <person name="Yu Y."/>
            <person name="Du H."/>
            <person name="Qi M."/>
            <person name="Li Y."/>
            <person name="Yu H."/>
            <person name="Cui Y."/>
            <person name="Wang N."/>
            <person name="Chen C."/>
            <person name="Wu H."/>
            <person name="Zhao Y."/>
            <person name="Zhang J."/>
            <person name="Li Y."/>
            <person name="Zhou W."/>
            <person name="Zhang B."/>
            <person name="Hu W."/>
            <person name="Eijk M."/>
            <person name="Tang J."/>
            <person name="Witsenboer H."/>
            <person name="Zhao S."/>
            <person name="Li Z."/>
            <person name="Zhang A."/>
            <person name="Wang D."/>
            <person name="Liang C."/>
        </authorList>
    </citation>
    <scope>NUCLEOTIDE SEQUENCE [LARGE SCALE GENOMIC DNA]</scope>
    <source>
        <strain evidence="1">cv. G1812</strain>
    </source>
</reference>
<evidence type="ECO:0000313" key="2">
    <source>
        <dbReference type="Proteomes" id="UP000015106"/>
    </source>
</evidence>
<dbReference type="Gramene" id="TuG1812G0300001598.01.T02">
    <property type="protein sequence ID" value="TuG1812G0300001598.01.T02.cds385185"/>
    <property type="gene ID" value="TuG1812G0300001598.01"/>
</dbReference>
<reference evidence="1" key="3">
    <citation type="submission" date="2022-06" db="UniProtKB">
        <authorList>
            <consortium name="EnsemblPlants"/>
        </authorList>
    </citation>
    <scope>IDENTIFICATION</scope>
</reference>
<dbReference type="EnsemblPlants" id="TuG1812G0300001598.01.T02">
    <property type="protein sequence ID" value="TuG1812G0300001598.01.T02.cds385185"/>
    <property type="gene ID" value="TuG1812G0300001598.01"/>
</dbReference>
<dbReference type="EnsemblPlants" id="TuG1812G0300001598.01.T01">
    <property type="protein sequence ID" value="TuG1812G0300001598.01.T01.cds385185"/>
    <property type="gene ID" value="TuG1812G0300001598.01"/>
</dbReference>
<proteinExistence type="predicted"/>
<protein>
    <submittedName>
        <fullName evidence="1">Uncharacterized protein</fullName>
    </submittedName>
</protein>
<dbReference type="Proteomes" id="UP000015106">
    <property type="component" value="Chromosome 3"/>
</dbReference>
<reference evidence="2" key="1">
    <citation type="journal article" date="2013" name="Nature">
        <title>Draft genome of the wheat A-genome progenitor Triticum urartu.</title>
        <authorList>
            <person name="Ling H.Q."/>
            <person name="Zhao S."/>
            <person name="Liu D."/>
            <person name="Wang J."/>
            <person name="Sun H."/>
            <person name="Zhang C."/>
            <person name="Fan H."/>
            <person name="Li D."/>
            <person name="Dong L."/>
            <person name="Tao Y."/>
            <person name="Gao C."/>
            <person name="Wu H."/>
            <person name="Li Y."/>
            <person name="Cui Y."/>
            <person name="Guo X."/>
            <person name="Zheng S."/>
            <person name="Wang B."/>
            <person name="Yu K."/>
            <person name="Liang Q."/>
            <person name="Yang W."/>
            <person name="Lou X."/>
            <person name="Chen J."/>
            <person name="Feng M."/>
            <person name="Jian J."/>
            <person name="Zhang X."/>
            <person name="Luo G."/>
            <person name="Jiang Y."/>
            <person name="Liu J."/>
            <person name="Wang Z."/>
            <person name="Sha Y."/>
            <person name="Zhang B."/>
            <person name="Wu H."/>
            <person name="Tang D."/>
            <person name="Shen Q."/>
            <person name="Xue P."/>
            <person name="Zou S."/>
            <person name="Wang X."/>
            <person name="Liu X."/>
            <person name="Wang F."/>
            <person name="Yang Y."/>
            <person name="An X."/>
            <person name="Dong Z."/>
            <person name="Zhang K."/>
            <person name="Zhang X."/>
            <person name="Luo M.C."/>
            <person name="Dvorak J."/>
            <person name="Tong Y."/>
            <person name="Wang J."/>
            <person name="Yang H."/>
            <person name="Li Z."/>
            <person name="Wang D."/>
            <person name="Zhang A."/>
            <person name="Wang J."/>
        </authorList>
    </citation>
    <scope>NUCLEOTIDE SEQUENCE</scope>
    <source>
        <strain evidence="2">cv. G1812</strain>
    </source>
</reference>
<evidence type="ECO:0000313" key="1">
    <source>
        <dbReference type="EnsemblPlants" id="TuG1812G0300001598.01.T04.cds385180"/>
    </source>
</evidence>
<dbReference type="Gramene" id="TuG1812G0300001598.01.T04">
    <property type="protein sequence ID" value="TuG1812G0300001598.01.T04.cds385180"/>
    <property type="gene ID" value="TuG1812G0300001598.01"/>
</dbReference>
<name>A0A8R7TSW3_TRIUA</name>